<evidence type="ECO:0000313" key="3">
    <source>
        <dbReference type="EMBL" id="STZ10188.1"/>
    </source>
</evidence>
<gene>
    <name evidence="2" type="ORF">B0181_04145</name>
    <name evidence="3" type="ORF">NCTC10293_00513</name>
</gene>
<keyword evidence="4" id="KW-1185">Reference proteome</keyword>
<evidence type="ECO:0000313" key="5">
    <source>
        <dbReference type="Proteomes" id="UP000255279"/>
    </source>
</evidence>
<protein>
    <submittedName>
        <fullName evidence="3">Helix-turn-helix domain</fullName>
    </submittedName>
    <submittedName>
        <fullName evidence="2">Transcriptional regulator</fullName>
    </submittedName>
</protein>
<dbReference type="RefSeq" id="WP_078276225.1">
    <property type="nucleotide sequence ID" value="NZ_MUXU01000026.1"/>
</dbReference>
<dbReference type="InterPro" id="IPR010982">
    <property type="entry name" value="Lambda_DNA-bd_dom_sf"/>
</dbReference>
<reference evidence="3 5" key="2">
    <citation type="submission" date="2018-06" db="EMBL/GenBank/DDBJ databases">
        <authorList>
            <consortium name="Pathogen Informatics"/>
            <person name="Doyle S."/>
        </authorList>
    </citation>
    <scope>NUCLEOTIDE SEQUENCE [LARGE SCALE GENOMIC DNA]</scope>
    <source>
        <strain evidence="3 5">NCTC10293</strain>
    </source>
</reference>
<reference evidence="2 4" key="1">
    <citation type="submission" date="2017-02" db="EMBL/GenBank/DDBJ databases">
        <title>Draft genome sequence of Moraxella caviae CCUG 355 type strain.</title>
        <authorList>
            <person name="Engstrom-Jakobsson H."/>
            <person name="Salva-Serra F."/>
            <person name="Thorell K."/>
            <person name="Gonzales-Siles L."/>
            <person name="Karlsson R."/>
            <person name="Boulund F."/>
            <person name="Engstrand L."/>
            <person name="Moore E."/>
        </authorList>
    </citation>
    <scope>NUCLEOTIDE SEQUENCE [LARGE SCALE GENOMIC DNA]</scope>
    <source>
        <strain evidence="2 4">CCUG 355</strain>
    </source>
</reference>
<dbReference type="GO" id="GO:0003677">
    <property type="term" value="F:DNA binding"/>
    <property type="evidence" value="ECO:0007669"/>
    <property type="project" value="InterPro"/>
</dbReference>
<dbReference type="Proteomes" id="UP000255279">
    <property type="component" value="Unassembled WGS sequence"/>
</dbReference>
<dbReference type="Gene3D" id="1.10.260.40">
    <property type="entry name" value="lambda repressor-like DNA-binding domains"/>
    <property type="match status" value="1"/>
</dbReference>
<dbReference type="InterPro" id="IPR001387">
    <property type="entry name" value="Cro/C1-type_HTH"/>
</dbReference>
<dbReference type="Proteomes" id="UP000190435">
    <property type="component" value="Unassembled WGS sequence"/>
</dbReference>
<feature type="domain" description="HTH cro/C1-type" evidence="1">
    <location>
        <begin position="13"/>
        <end position="71"/>
    </location>
</feature>
<dbReference type="PROSITE" id="PS50943">
    <property type="entry name" value="HTH_CROC1"/>
    <property type="match status" value="1"/>
</dbReference>
<evidence type="ECO:0000313" key="2">
    <source>
        <dbReference type="EMBL" id="OOR90924.1"/>
    </source>
</evidence>
<evidence type="ECO:0000259" key="1">
    <source>
        <dbReference type="PROSITE" id="PS50943"/>
    </source>
</evidence>
<organism evidence="2 4">
    <name type="scientific">Moraxella caviae</name>
    <dbReference type="NCBI Taxonomy" id="34060"/>
    <lineage>
        <taxon>Bacteria</taxon>
        <taxon>Pseudomonadati</taxon>
        <taxon>Pseudomonadota</taxon>
        <taxon>Gammaproteobacteria</taxon>
        <taxon>Moraxellales</taxon>
        <taxon>Moraxellaceae</taxon>
        <taxon>Moraxella</taxon>
    </lineage>
</organism>
<dbReference type="Pfam" id="PF01381">
    <property type="entry name" value="HTH_3"/>
    <property type="match status" value="1"/>
</dbReference>
<dbReference type="SMART" id="SM00530">
    <property type="entry name" value="HTH_XRE"/>
    <property type="match status" value="1"/>
</dbReference>
<dbReference type="CDD" id="cd00093">
    <property type="entry name" value="HTH_XRE"/>
    <property type="match status" value="1"/>
</dbReference>
<dbReference type="EMBL" id="UGQE01000001">
    <property type="protein sequence ID" value="STZ10188.1"/>
    <property type="molecule type" value="Genomic_DNA"/>
</dbReference>
<dbReference type="STRING" id="34060.B0181_04145"/>
<evidence type="ECO:0000313" key="4">
    <source>
        <dbReference type="Proteomes" id="UP000190435"/>
    </source>
</evidence>
<name>A0A1T0A5C7_9GAMM</name>
<dbReference type="AlphaFoldDB" id="A0A1T0A5C7"/>
<dbReference type="EMBL" id="MUXU01000026">
    <property type="protein sequence ID" value="OOR90924.1"/>
    <property type="molecule type" value="Genomic_DNA"/>
</dbReference>
<dbReference type="SUPFAM" id="SSF47413">
    <property type="entry name" value="lambda repressor-like DNA-binding domains"/>
    <property type="match status" value="1"/>
</dbReference>
<proteinExistence type="predicted"/>
<accession>A0A1T0A5C7</accession>
<sequence length="108" mass="12350">MTAHTANIFAQRLKLARKARKLSQEKLGILSGIDPSSASARMNQYERGKHTPDFLTLSKIAHTLELPIAYFYAENDDLADLIRHFHRSDDVQKLELLTFINQQKTQPT</sequence>
<dbReference type="OrthoDB" id="6006530at2"/>